<dbReference type="AlphaFoldDB" id="A0A2S0VTW6"/>
<dbReference type="KEGG" id="cate:C2869_14965"/>
<dbReference type="PANTHER" id="PTHR34385:SF1">
    <property type="entry name" value="PEPTIDOGLYCAN L-ALANYL-D-GLUTAMATE ENDOPEPTIDASE CWLK"/>
    <property type="match status" value="1"/>
</dbReference>
<dbReference type="GO" id="GO:0006508">
    <property type="term" value="P:proteolysis"/>
    <property type="evidence" value="ECO:0007669"/>
    <property type="project" value="InterPro"/>
</dbReference>
<dbReference type="RefSeq" id="WP_108603717.1">
    <property type="nucleotide sequence ID" value="NZ_CP026604.1"/>
</dbReference>
<dbReference type="EMBL" id="CP026604">
    <property type="protein sequence ID" value="AWB67657.1"/>
    <property type="molecule type" value="Genomic_DNA"/>
</dbReference>
<dbReference type="InterPro" id="IPR009045">
    <property type="entry name" value="Zn_M74/Hedgehog-like"/>
</dbReference>
<evidence type="ECO:0000313" key="2">
    <source>
        <dbReference type="EMBL" id="AWB67657.1"/>
    </source>
</evidence>
<gene>
    <name evidence="2" type="ORF">C2869_14965</name>
</gene>
<name>A0A2S0VTW6_9ALTE</name>
<dbReference type="OrthoDB" id="9792074at2"/>
<evidence type="ECO:0000313" key="3">
    <source>
        <dbReference type="Proteomes" id="UP000244441"/>
    </source>
</evidence>
<keyword evidence="3" id="KW-1185">Reference proteome</keyword>
<dbReference type="PANTHER" id="PTHR34385">
    <property type="entry name" value="D-ALANYL-D-ALANINE CARBOXYPEPTIDASE"/>
    <property type="match status" value="1"/>
</dbReference>
<dbReference type="InterPro" id="IPR003709">
    <property type="entry name" value="VanY-like_core_dom"/>
</dbReference>
<dbReference type="CDD" id="cd14847">
    <property type="entry name" value="DD-carboxypeptidase_like"/>
    <property type="match status" value="1"/>
</dbReference>
<dbReference type="Pfam" id="PF02557">
    <property type="entry name" value="VanY"/>
    <property type="match status" value="1"/>
</dbReference>
<reference evidence="2 3" key="1">
    <citation type="submission" date="2018-01" db="EMBL/GenBank/DDBJ databases">
        <title>Genome sequence of a Cantenovulum-like bacteria.</title>
        <authorList>
            <person name="Tan W.R."/>
            <person name="Lau N.-S."/>
            <person name="Go F."/>
            <person name="Amirul A.-A.A."/>
        </authorList>
    </citation>
    <scope>NUCLEOTIDE SEQUENCE [LARGE SCALE GENOMIC DNA]</scope>
    <source>
        <strain evidence="2 3">CCB-QB4</strain>
    </source>
</reference>
<dbReference type="Gene3D" id="3.30.1380.10">
    <property type="match status" value="1"/>
</dbReference>
<sequence>MDNLILTGQSTHHLCELYPNHMIHQDAVAGVKHLQQQAKDQGFDLRLASSYRGFQRQCQIWNEKYSGQRLVVDNKNNPIDLSVLTELERIKAICLYTAIPGTSRHHWGTDIDVYDANKIGRADLQLIETEYIDDGPCQPLANWLQVHAQALGFFLPYTAQNQLKVANEPWHLSYNPVAEYFSQSICPDLWLHQVPSGSMLGYACIKNNIESLFSDFVLFQQ</sequence>
<protein>
    <submittedName>
        <fullName evidence="2">Peptidase M15</fullName>
    </submittedName>
</protein>
<dbReference type="Proteomes" id="UP000244441">
    <property type="component" value="Chromosome"/>
</dbReference>
<dbReference type="GO" id="GO:0008233">
    <property type="term" value="F:peptidase activity"/>
    <property type="evidence" value="ECO:0007669"/>
    <property type="project" value="InterPro"/>
</dbReference>
<dbReference type="InterPro" id="IPR052179">
    <property type="entry name" value="DD-CPase-like"/>
</dbReference>
<feature type="domain" description="D-alanyl-D-alanine carboxypeptidase-like core" evidence="1">
    <location>
        <begin position="21"/>
        <end position="176"/>
    </location>
</feature>
<evidence type="ECO:0000259" key="1">
    <source>
        <dbReference type="Pfam" id="PF02557"/>
    </source>
</evidence>
<organism evidence="2 3">
    <name type="scientific">Saccharobesus litoralis</name>
    <dbReference type="NCBI Taxonomy" id="2172099"/>
    <lineage>
        <taxon>Bacteria</taxon>
        <taxon>Pseudomonadati</taxon>
        <taxon>Pseudomonadota</taxon>
        <taxon>Gammaproteobacteria</taxon>
        <taxon>Alteromonadales</taxon>
        <taxon>Alteromonadaceae</taxon>
        <taxon>Saccharobesus</taxon>
    </lineage>
</organism>
<dbReference type="SUPFAM" id="SSF55166">
    <property type="entry name" value="Hedgehog/DD-peptidase"/>
    <property type="match status" value="1"/>
</dbReference>
<proteinExistence type="predicted"/>
<accession>A0A2S0VTW6</accession>